<evidence type="ECO:0000313" key="3">
    <source>
        <dbReference type="EMBL" id="ASM78606.1"/>
    </source>
</evidence>
<name>A0A221KHW4_VITFI</name>
<evidence type="ECO:0000313" key="4">
    <source>
        <dbReference type="Proteomes" id="UP000199729"/>
    </source>
</evidence>
<organism evidence="3 4">
    <name type="scientific">Vitreoscilla filiformis</name>
    <dbReference type="NCBI Taxonomy" id="63"/>
    <lineage>
        <taxon>Bacteria</taxon>
        <taxon>Pseudomonadati</taxon>
        <taxon>Pseudomonadota</taxon>
        <taxon>Betaproteobacteria</taxon>
        <taxon>Neisseriales</taxon>
        <taxon>Neisseriaceae</taxon>
        <taxon>Vitreoscilla</taxon>
    </lineage>
</organism>
<dbReference type="KEGG" id="vff:VITFI_CDS2829"/>
<keyword evidence="4" id="KW-1185">Reference proteome</keyword>
<dbReference type="SUPFAM" id="SSF143120">
    <property type="entry name" value="YefM-like"/>
    <property type="match status" value="1"/>
</dbReference>
<comment type="similarity">
    <text evidence="1 2">Belongs to the phD/YefM antitoxin family.</text>
</comment>
<sequence length="88" mass="9344">MPAVNMLEAKTSLSRLVEAIELGREREIVIARNGRPVAKLVPLDVTAPGPRLGVAKGLFDVPDDIDAHNNDVARLFLGDMNPTGEGAA</sequence>
<comment type="function">
    <text evidence="2">Antitoxin component of a type II toxin-antitoxin (TA) system.</text>
</comment>
<dbReference type="AlphaFoldDB" id="A0A221KHW4"/>
<dbReference type="Gene3D" id="3.40.1620.10">
    <property type="entry name" value="YefM-like domain"/>
    <property type="match status" value="1"/>
</dbReference>
<dbReference type="Pfam" id="PF02604">
    <property type="entry name" value="PhdYeFM_antitox"/>
    <property type="match status" value="1"/>
</dbReference>
<dbReference type="OrthoDB" id="9800503at2"/>
<dbReference type="RefSeq" id="WP_089417505.1">
    <property type="nucleotide sequence ID" value="NZ_CP022423.1"/>
</dbReference>
<dbReference type="EMBL" id="CP022423">
    <property type="protein sequence ID" value="ASM78606.1"/>
    <property type="molecule type" value="Genomic_DNA"/>
</dbReference>
<accession>A0A221KHW4</accession>
<reference evidence="3 4" key="1">
    <citation type="submission" date="2017-07" db="EMBL/GenBank/DDBJ databases">
        <title>Complete Genome Sequence of the cosmetic ferment Vitreoscilla filiformis (ATCC15551).</title>
        <authorList>
            <person name="Contreras S."/>
            <person name="Sagory-Zalkind P."/>
            <person name="Blanquart H."/>
            <person name="Iltis A."/>
            <person name="Morand S.C."/>
        </authorList>
    </citation>
    <scope>NUCLEOTIDE SEQUENCE [LARGE SCALE GENOMIC DNA]</scope>
    <source>
        <strain evidence="3 4">ATCC 15551</strain>
    </source>
</reference>
<evidence type="ECO:0000256" key="1">
    <source>
        <dbReference type="ARBA" id="ARBA00009981"/>
    </source>
</evidence>
<dbReference type="InterPro" id="IPR036165">
    <property type="entry name" value="YefM-like_sf"/>
</dbReference>
<gene>
    <name evidence="3" type="ORF">VITFI_CDS2829</name>
</gene>
<dbReference type="InterPro" id="IPR006442">
    <property type="entry name" value="Antitoxin_Phd/YefM"/>
</dbReference>
<proteinExistence type="inferred from homology"/>
<dbReference type="Proteomes" id="UP000199729">
    <property type="component" value="Chromosome"/>
</dbReference>
<protein>
    <recommendedName>
        <fullName evidence="2">Antitoxin</fullName>
    </recommendedName>
</protein>
<evidence type="ECO:0000256" key="2">
    <source>
        <dbReference type="RuleBase" id="RU362080"/>
    </source>
</evidence>